<evidence type="ECO:0000259" key="6">
    <source>
        <dbReference type="Pfam" id="PF01248"/>
    </source>
</evidence>
<dbReference type="InterPro" id="IPR004037">
    <property type="entry name" value="Ribosomal_eL8-like_CS"/>
</dbReference>
<dbReference type="InterPro" id="IPR004038">
    <property type="entry name" value="Ribosomal_eL8/eL30/eS12/Gad45"/>
</dbReference>
<evidence type="ECO:0000256" key="2">
    <source>
        <dbReference type="ARBA" id="ARBA00022980"/>
    </source>
</evidence>
<comment type="function">
    <text evidence="4">Component of the ribosome.</text>
</comment>
<protein>
    <recommendedName>
        <fullName evidence="4">60S ribosomal protein L8</fullName>
    </recommendedName>
</protein>
<comment type="similarity">
    <text evidence="1 4">Belongs to the eukaryotic ribosomal protein eL8 family.</text>
</comment>
<evidence type="ECO:0000313" key="7">
    <source>
        <dbReference type="EMBL" id="KAJ1923470.1"/>
    </source>
</evidence>
<dbReference type="GO" id="GO:0003723">
    <property type="term" value="F:RNA binding"/>
    <property type="evidence" value="ECO:0007669"/>
    <property type="project" value="UniProtKB-UniRule"/>
</dbReference>
<dbReference type="PRINTS" id="PR00882">
    <property type="entry name" value="RIBOSOMALL7A"/>
</dbReference>
<evidence type="ECO:0000256" key="3">
    <source>
        <dbReference type="ARBA" id="ARBA00023274"/>
    </source>
</evidence>
<dbReference type="Proteomes" id="UP001150569">
    <property type="component" value="Unassembled WGS sequence"/>
</dbReference>
<feature type="region of interest" description="Disordered" evidence="5">
    <location>
        <begin position="1"/>
        <end position="24"/>
    </location>
</feature>
<dbReference type="InterPro" id="IPR001921">
    <property type="entry name" value="Ribosomal_eL8_euk"/>
</dbReference>
<dbReference type="FunFam" id="3.30.1330.30:FF:000003">
    <property type="entry name" value="60S ribosomal protein L7a"/>
    <property type="match status" value="1"/>
</dbReference>
<reference evidence="7" key="1">
    <citation type="submission" date="2022-07" db="EMBL/GenBank/DDBJ databases">
        <title>Phylogenomic reconstructions and comparative analyses of Kickxellomycotina fungi.</title>
        <authorList>
            <person name="Reynolds N.K."/>
            <person name="Stajich J.E."/>
            <person name="Barry K."/>
            <person name="Grigoriev I.V."/>
            <person name="Crous P."/>
            <person name="Smith M.E."/>
        </authorList>
    </citation>
    <scope>NUCLEOTIDE SEQUENCE</scope>
    <source>
        <strain evidence="7">RSA 861</strain>
    </source>
</reference>
<proteinExistence type="inferred from homology"/>
<dbReference type="GO" id="GO:0022625">
    <property type="term" value="C:cytosolic large ribosomal subunit"/>
    <property type="evidence" value="ECO:0007669"/>
    <property type="project" value="UniProtKB-UniRule"/>
</dbReference>
<keyword evidence="8" id="KW-1185">Reference proteome</keyword>
<dbReference type="InterPro" id="IPR050257">
    <property type="entry name" value="eL8/uL1-like"/>
</dbReference>
<feature type="domain" description="Ribosomal protein eL8/eL30/eS12/Gadd45" evidence="6">
    <location>
        <begin position="165"/>
        <end position="243"/>
    </location>
</feature>
<gene>
    <name evidence="7" type="primary">rpl8</name>
    <name evidence="7" type="ORF">IWQ60_005859</name>
</gene>
<name>A0A9W8A5L2_9FUNG</name>
<dbReference type="InterPro" id="IPR018492">
    <property type="entry name" value="Ribosomal_eL8/Nhp2"/>
</dbReference>
<dbReference type="AlphaFoldDB" id="A0A9W8A5L2"/>
<dbReference type="OrthoDB" id="29563at2759"/>
<organism evidence="7 8">
    <name type="scientific">Tieghemiomyces parasiticus</name>
    <dbReference type="NCBI Taxonomy" id="78921"/>
    <lineage>
        <taxon>Eukaryota</taxon>
        <taxon>Fungi</taxon>
        <taxon>Fungi incertae sedis</taxon>
        <taxon>Zoopagomycota</taxon>
        <taxon>Kickxellomycotina</taxon>
        <taxon>Dimargaritomycetes</taxon>
        <taxon>Dimargaritales</taxon>
        <taxon>Dimargaritaceae</taxon>
        <taxon>Tieghemiomyces</taxon>
    </lineage>
</organism>
<evidence type="ECO:0000313" key="8">
    <source>
        <dbReference type="Proteomes" id="UP001150569"/>
    </source>
</evidence>
<dbReference type="PRINTS" id="PR00881">
    <property type="entry name" value="L7ARS6FAMILY"/>
</dbReference>
<evidence type="ECO:0000256" key="1">
    <source>
        <dbReference type="ARBA" id="ARBA00007337"/>
    </source>
</evidence>
<keyword evidence="3 4" id="KW-0687">Ribonucleoprotein</keyword>
<evidence type="ECO:0000256" key="5">
    <source>
        <dbReference type="SAM" id="MobiDB-lite"/>
    </source>
</evidence>
<dbReference type="Pfam" id="PF01248">
    <property type="entry name" value="Ribosomal_L7Ae"/>
    <property type="match status" value="1"/>
</dbReference>
<dbReference type="PROSITE" id="PS01082">
    <property type="entry name" value="RIBOSOMAL_L7AE"/>
    <property type="match status" value="1"/>
</dbReference>
<dbReference type="Gene3D" id="3.30.1330.30">
    <property type="match status" value="1"/>
</dbReference>
<accession>A0A9W8A5L2</accession>
<keyword evidence="2 4" id="KW-0689">Ribosomal protein</keyword>
<dbReference type="SUPFAM" id="SSF55315">
    <property type="entry name" value="L30e-like"/>
    <property type="match status" value="1"/>
</dbReference>
<sequence>MTSLNQITRHEDDSPNPIANSQIHFGSINPFQAPVKRASKVAPAPSIARSKKAAAASTKNPLFVARPKNFTIGNNVQPRRDLTHYTKWPKYVRLQRQRKVLMQRLRVPPAINQFSKALDRNQASQLLKLANKYRPESRIEKRQRLLKAAAAKAEGKKDVHSEEKPFFIKHGINHITKLVESKRAQLVVIASDVDPIEIIVWLPALCRKMGIPYCVIKSKARLGAVVHKKTATTLAFTDVRDEDKAQLATLVSSIKTSFNDNADELRRQWGGGILSARSQSIRAKKEREIAKTTVKL</sequence>
<evidence type="ECO:0000256" key="4">
    <source>
        <dbReference type="RuleBase" id="RU367042"/>
    </source>
</evidence>
<comment type="caution">
    <text evidence="7">The sequence shown here is derived from an EMBL/GenBank/DDBJ whole genome shotgun (WGS) entry which is preliminary data.</text>
</comment>
<dbReference type="GO" id="GO:0042254">
    <property type="term" value="P:ribosome biogenesis"/>
    <property type="evidence" value="ECO:0007669"/>
    <property type="project" value="InterPro"/>
</dbReference>
<dbReference type="InterPro" id="IPR029064">
    <property type="entry name" value="Ribosomal_eL30-like_sf"/>
</dbReference>
<dbReference type="EMBL" id="JANBPT010000332">
    <property type="protein sequence ID" value="KAJ1923470.1"/>
    <property type="molecule type" value="Genomic_DNA"/>
</dbReference>
<dbReference type="PANTHER" id="PTHR23105">
    <property type="entry name" value="RIBOSOMAL PROTEIN L7AE FAMILY MEMBER"/>
    <property type="match status" value="1"/>
</dbReference>